<comment type="caution">
    <text evidence="3">The sequence shown here is derived from an EMBL/GenBank/DDBJ whole genome shotgun (WGS) entry which is preliminary data.</text>
</comment>
<gene>
    <name evidence="4" type="ORF">DW322_01000</name>
    <name evidence="5" type="ORF">DW322_21275</name>
    <name evidence="3" type="ORF">DW322_21355</name>
    <name evidence="2" type="ORF">DW322_21605</name>
</gene>
<evidence type="ECO:0000313" key="4">
    <source>
        <dbReference type="EMBL" id="TXG89081.1"/>
    </source>
</evidence>
<evidence type="ECO:0000313" key="2">
    <source>
        <dbReference type="EMBL" id="TXG88281.1"/>
    </source>
</evidence>
<dbReference type="EMBL" id="QRCM01000001">
    <property type="protein sequence ID" value="TXG89081.1"/>
    <property type="molecule type" value="Genomic_DNA"/>
</dbReference>
<dbReference type="EMBL" id="QRCM01000001">
    <property type="protein sequence ID" value="TXG92232.1"/>
    <property type="molecule type" value="Genomic_DNA"/>
</dbReference>
<feature type="domain" description="LtfC/p132/Gp6 beta-sandwich" evidence="1">
    <location>
        <begin position="11"/>
        <end position="98"/>
    </location>
</feature>
<dbReference type="EMBL" id="QRCM01000002">
    <property type="protein sequence ID" value="TXG88312.1"/>
    <property type="molecule type" value="Genomic_DNA"/>
</dbReference>
<evidence type="ECO:0000313" key="3">
    <source>
        <dbReference type="EMBL" id="TXG88312.1"/>
    </source>
</evidence>
<dbReference type="AlphaFoldDB" id="A0A6P2CAL9"/>
<dbReference type="RefSeq" id="WP_010837398.1">
    <property type="nucleotide sequence ID" value="NZ_QRCM01000001.1"/>
</dbReference>
<dbReference type="EMBL" id="QRCM01000003">
    <property type="protein sequence ID" value="TXG88281.1"/>
    <property type="molecule type" value="Genomic_DNA"/>
</dbReference>
<sequence length="102" mass="11303">MDQLGADLPLVPLYLIDLDDFELTARWADGDYPDGATLVLHLGDTEYPFTIAGDTATLVIESEVADTIEDGTAFRLRFNEPGAVTERNKVRMHGNVRRVAPR</sequence>
<reference evidence="3 6" key="1">
    <citation type="submission" date="2018-07" db="EMBL/GenBank/DDBJ databases">
        <title>Genome sequence of Rhodococcus rhodnii ATCC 35071 from Rhodnius prolixus.</title>
        <authorList>
            <person name="Patel V."/>
            <person name="Vogel K.J."/>
        </authorList>
    </citation>
    <scope>NUCLEOTIDE SEQUENCE [LARGE SCALE GENOMIC DNA]</scope>
    <source>
        <strain evidence="3 6">ATCC 35071</strain>
    </source>
</reference>
<dbReference type="Proteomes" id="UP000471120">
    <property type="component" value="Unassembled WGS sequence"/>
</dbReference>
<accession>A0A6P2CAL9</accession>
<evidence type="ECO:0000259" key="1">
    <source>
        <dbReference type="Pfam" id="PF23926"/>
    </source>
</evidence>
<organism evidence="3 6">
    <name type="scientific">Rhodococcus rhodnii</name>
    <dbReference type="NCBI Taxonomy" id="38312"/>
    <lineage>
        <taxon>Bacteria</taxon>
        <taxon>Bacillati</taxon>
        <taxon>Actinomycetota</taxon>
        <taxon>Actinomycetes</taxon>
        <taxon>Mycobacteriales</taxon>
        <taxon>Nocardiaceae</taxon>
        <taxon>Rhodococcus</taxon>
    </lineage>
</organism>
<name>A0A6P2CAL9_9NOCA</name>
<proteinExistence type="predicted"/>
<protein>
    <recommendedName>
        <fullName evidence="1">LtfC/p132/Gp6 beta-sandwich domain-containing protein</fullName>
    </recommendedName>
</protein>
<dbReference type="Pfam" id="PF23926">
    <property type="entry name" value="LtfC"/>
    <property type="match status" value="1"/>
</dbReference>
<evidence type="ECO:0000313" key="5">
    <source>
        <dbReference type="EMBL" id="TXG92232.1"/>
    </source>
</evidence>
<dbReference type="InterPro" id="IPR055688">
    <property type="entry name" value="LtfC/p132/Gp6_b-sand"/>
</dbReference>
<evidence type="ECO:0000313" key="6">
    <source>
        <dbReference type="Proteomes" id="UP000471120"/>
    </source>
</evidence>